<keyword evidence="3" id="KW-1003">Cell membrane</keyword>
<feature type="transmembrane region" description="Helical" evidence="9">
    <location>
        <begin position="21"/>
        <end position="41"/>
    </location>
</feature>
<evidence type="ECO:0000256" key="4">
    <source>
        <dbReference type="ARBA" id="ARBA00022519"/>
    </source>
</evidence>
<keyword evidence="5 9" id="KW-0812">Transmembrane</keyword>
<accession>A0A410G8L8</accession>
<dbReference type="AlphaFoldDB" id="A0A410G8L8"/>
<keyword evidence="2 9" id="KW-0813">Transport</keyword>
<evidence type="ECO:0000256" key="5">
    <source>
        <dbReference type="ARBA" id="ARBA00022692"/>
    </source>
</evidence>
<reference evidence="11 12" key="1">
    <citation type="submission" date="2017-08" db="EMBL/GenBank/DDBJ databases">
        <authorList>
            <person name="Park S.-J."/>
            <person name="Kim H."/>
        </authorList>
    </citation>
    <scope>NUCLEOTIDE SEQUENCE [LARGE SCALE GENOMIC DNA]</scope>
    <source>
        <strain evidence="12">ye3</strain>
    </source>
</reference>
<dbReference type="RefSeq" id="WP_128353696.1">
    <property type="nucleotide sequence ID" value="NZ_CP022987.1"/>
</dbReference>
<sequence>MRLLLAFSKLIDAFNDRIGIGVSWALLAAVLICTANALVRYSLHIGSNAWLEIQWYLFAAIFLLAASHTLRRNEHVRIDLLAGRLPKRVQVGIDIVGFTVFLLPMCFIIITYSIPYVRESFVSGEISMNAGGLLVWPVKALIPISFLMLFAQGVSEIIKRIGFLFHMVDASEFDKQSRNELEVSKAELEAALANRPGDAK</sequence>
<dbReference type="Pfam" id="PF04290">
    <property type="entry name" value="DctQ"/>
    <property type="match status" value="1"/>
</dbReference>
<feature type="transmembrane region" description="Helical" evidence="9">
    <location>
        <begin position="53"/>
        <end position="70"/>
    </location>
</feature>
<evidence type="ECO:0000256" key="8">
    <source>
        <dbReference type="ARBA" id="ARBA00038436"/>
    </source>
</evidence>
<evidence type="ECO:0000256" key="7">
    <source>
        <dbReference type="ARBA" id="ARBA00023136"/>
    </source>
</evidence>
<gene>
    <name evidence="11" type="ORF">CKA81_01375</name>
</gene>
<dbReference type="PANTHER" id="PTHR35011:SF4">
    <property type="entry name" value="SLL1102 PROTEIN"/>
    <property type="match status" value="1"/>
</dbReference>
<evidence type="ECO:0000256" key="9">
    <source>
        <dbReference type="RuleBase" id="RU369079"/>
    </source>
</evidence>
<dbReference type="KEGG" id="pus:CKA81_01375"/>
<evidence type="ECO:0000313" key="12">
    <source>
        <dbReference type="Proteomes" id="UP000283474"/>
    </source>
</evidence>
<keyword evidence="12" id="KW-1185">Reference proteome</keyword>
<dbReference type="Proteomes" id="UP000283474">
    <property type="component" value="Chromosome"/>
</dbReference>
<comment type="subunit">
    <text evidence="9">The complex comprises the extracytoplasmic solute receptor protein and the two transmembrane proteins.</text>
</comment>
<organism evidence="11 12">
    <name type="scientific">Pollutimonas thiosulfatoxidans</name>
    <dbReference type="NCBI Taxonomy" id="2028345"/>
    <lineage>
        <taxon>Bacteria</taxon>
        <taxon>Pseudomonadati</taxon>
        <taxon>Pseudomonadota</taxon>
        <taxon>Betaproteobacteria</taxon>
        <taxon>Burkholderiales</taxon>
        <taxon>Alcaligenaceae</taxon>
        <taxon>Pollutimonas</taxon>
    </lineage>
</organism>
<evidence type="ECO:0000259" key="10">
    <source>
        <dbReference type="Pfam" id="PF04290"/>
    </source>
</evidence>
<proteinExistence type="inferred from homology"/>
<feature type="transmembrane region" description="Helical" evidence="9">
    <location>
        <begin position="134"/>
        <end position="151"/>
    </location>
</feature>
<dbReference type="InterPro" id="IPR007387">
    <property type="entry name" value="TRAP_DctQ"/>
</dbReference>
<dbReference type="InterPro" id="IPR055348">
    <property type="entry name" value="DctQ"/>
</dbReference>
<feature type="domain" description="Tripartite ATP-independent periplasmic transporters DctQ component" evidence="10">
    <location>
        <begin position="30"/>
        <end position="160"/>
    </location>
</feature>
<comment type="function">
    <text evidence="9">Part of the tripartite ATP-independent periplasmic (TRAP) transport system.</text>
</comment>
<keyword evidence="7 9" id="KW-0472">Membrane</keyword>
<dbReference type="OrthoDB" id="9795655at2"/>
<evidence type="ECO:0000256" key="3">
    <source>
        <dbReference type="ARBA" id="ARBA00022475"/>
    </source>
</evidence>
<keyword evidence="4 9" id="KW-0997">Cell inner membrane</keyword>
<dbReference type="GO" id="GO:0022857">
    <property type="term" value="F:transmembrane transporter activity"/>
    <property type="evidence" value="ECO:0007669"/>
    <property type="project" value="UniProtKB-UniRule"/>
</dbReference>
<comment type="similarity">
    <text evidence="8 9">Belongs to the TRAP transporter small permease family.</text>
</comment>
<protein>
    <recommendedName>
        <fullName evidence="9">TRAP transporter small permease protein</fullName>
    </recommendedName>
</protein>
<keyword evidence="6 9" id="KW-1133">Transmembrane helix</keyword>
<keyword evidence="11" id="KW-0762">Sugar transport</keyword>
<evidence type="ECO:0000256" key="6">
    <source>
        <dbReference type="ARBA" id="ARBA00022989"/>
    </source>
</evidence>
<feature type="transmembrane region" description="Helical" evidence="9">
    <location>
        <begin position="91"/>
        <end position="114"/>
    </location>
</feature>
<dbReference type="GO" id="GO:0005886">
    <property type="term" value="C:plasma membrane"/>
    <property type="evidence" value="ECO:0007669"/>
    <property type="project" value="UniProtKB-SubCell"/>
</dbReference>
<name>A0A410G8L8_9BURK</name>
<dbReference type="PANTHER" id="PTHR35011">
    <property type="entry name" value="2,3-DIKETO-L-GULONATE TRAP TRANSPORTER SMALL PERMEASE PROTEIN YIAM"/>
    <property type="match status" value="1"/>
</dbReference>
<evidence type="ECO:0000256" key="2">
    <source>
        <dbReference type="ARBA" id="ARBA00022448"/>
    </source>
</evidence>
<evidence type="ECO:0000256" key="1">
    <source>
        <dbReference type="ARBA" id="ARBA00004429"/>
    </source>
</evidence>
<evidence type="ECO:0000313" key="11">
    <source>
        <dbReference type="EMBL" id="QAA92643.1"/>
    </source>
</evidence>
<comment type="subcellular location">
    <subcellularLocation>
        <location evidence="1 9">Cell inner membrane</location>
        <topology evidence="1 9">Multi-pass membrane protein</topology>
    </subcellularLocation>
</comment>
<dbReference type="EMBL" id="CP022987">
    <property type="protein sequence ID" value="QAA92643.1"/>
    <property type="molecule type" value="Genomic_DNA"/>
</dbReference>